<feature type="domain" description="FAS1" evidence="3">
    <location>
        <begin position="100"/>
        <end position="244"/>
    </location>
</feature>
<dbReference type="Gene3D" id="2.30.180.10">
    <property type="entry name" value="FAS1 domain"/>
    <property type="match status" value="1"/>
</dbReference>
<dbReference type="HOGENOM" id="CLU_031281_4_0_5"/>
<dbReference type="EMBL" id="AATP01000001">
    <property type="protein sequence ID" value="EAU42993.1"/>
    <property type="molecule type" value="Genomic_DNA"/>
</dbReference>
<evidence type="ECO:0000313" key="4">
    <source>
        <dbReference type="EMBL" id="EAU42993.1"/>
    </source>
</evidence>
<sequence>MFKILIRTTAIASLIAAGAVYAQTDNPPEMPSESGATESETAAPEVESNTVESEADSTEGDPNAAAEPTPEASEGEAEAAGTGSRTGEMPVVGGAPMDPTKPIAENASEAANLTTLVAALKAADLVETLSGAGPFTVLAPSNDAFEKLPEGTVDELLKPENKERLTNVLVYHVIPEEATSEALTKLIEEDGGEHPVTTLEGSELILSMDGDTIVATDPQGNAARVTQADVMQSNGVVHVVDTVVMPSE</sequence>
<organism evidence="4 5">
    <name type="scientific">Fulvimarina pelagi HTCC2506</name>
    <dbReference type="NCBI Taxonomy" id="314231"/>
    <lineage>
        <taxon>Bacteria</taxon>
        <taxon>Pseudomonadati</taxon>
        <taxon>Pseudomonadota</taxon>
        <taxon>Alphaproteobacteria</taxon>
        <taxon>Hyphomicrobiales</taxon>
        <taxon>Aurantimonadaceae</taxon>
        <taxon>Fulvimarina</taxon>
    </lineage>
</organism>
<dbReference type="Pfam" id="PF02469">
    <property type="entry name" value="Fasciclin"/>
    <property type="match status" value="1"/>
</dbReference>
<name>Q0G5S1_9HYPH</name>
<dbReference type="SMART" id="SM00554">
    <property type="entry name" value="FAS1"/>
    <property type="match status" value="1"/>
</dbReference>
<dbReference type="Proteomes" id="UP000004310">
    <property type="component" value="Unassembled WGS sequence"/>
</dbReference>
<feature type="signal peptide" evidence="2">
    <location>
        <begin position="1"/>
        <end position="22"/>
    </location>
</feature>
<dbReference type="PANTHER" id="PTHR10900">
    <property type="entry name" value="PERIOSTIN-RELATED"/>
    <property type="match status" value="1"/>
</dbReference>
<dbReference type="InterPro" id="IPR036378">
    <property type="entry name" value="FAS1_dom_sf"/>
</dbReference>
<comment type="caution">
    <text evidence="4">The sequence shown here is derived from an EMBL/GenBank/DDBJ whole genome shotgun (WGS) entry which is preliminary data.</text>
</comment>
<evidence type="ECO:0000256" key="1">
    <source>
        <dbReference type="SAM" id="MobiDB-lite"/>
    </source>
</evidence>
<evidence type="ECO:0000256" key="2">
    <source>
        <dbReference type="SAM" id="SignalP"/>
    </source>
</evidence>
<evidence type="ECO:0000259" key="3">
    <source>
        <dbReference type="PROSITE" id="PS50213"/>
    </source>
</evidence>
<dbReference type="eggNOG" id="COG2335">
    <property type="taxonomic scope" value="Bacteria"/>
</dbReference>
<dbReference type="SUPFAM" id="SSF82153">
    <property type="entry name" value="FAS1 domain"/>
    <property type="match status" value="1"/>
</dbReference>
<gene>
    <name evidence="4" type="ORF">FP2506_09126</name>
</gene>
<dbReference type="PROSITE" id="PS50213">
    <property type="entry name" value="FAS1"/>
    <property type="match status" value="1"/>
</dbReference>
<protein>
    <submittedName>
        <fullName evidence="4">Beta-Ig-H3/fasciclin</fullName>
    </submittedName>
</protein>
<dbReference type="InterPro" id="IPR050904">
    <property type="entry name" value="Adhesion/Biosynth-related"/>
</dbReference>
<reference evidence="4 5" key="1">
    <citation type="journal article" date="2010" name="J. Bacteriol.">
        <title>Genome sequence of Fulvimarina pelagi HTCC2506T, a Mn(II)-oxidizing alphaproteobacterium possessing an aerobic anoxygenic photosynthetic gene cluster and Xanthorhodopsin.</title>
        <authorList>
            <person name="Kang I."/>
            <person name="Oh H.M."/>
            <person name="Lim S.I."/>
            <person name="Ferriera S."/>
            <person name="Giovannoni S.J."/>
            <person name="Cho J.C."/>
        </authorList>
    </citation>
    <scope>NUCLEOTIDE SEQUENCE [LARGE SCALE GENOMIC DNA]</scope>
    <source>
        <strain evidence="4 5">HTCC2506</strain>
    </source>
</reference>
<feature type="region of interest" description="Disordered" evidence="1">
    <location>
        <begin position="23"/>
        <end position="102"/>
    </location>
</feature>
<dbReference type="STRING" id="217511.GCA_001463845_00591"/>
<evidence type="ECO:0000313" key="5">
    <source>
        <dbReference type="Proteomes" id="UP000004310"/>
    </source>
</evidence>
<feature type="compositionally biased region" description="Low complexity" evidence="1">
    <location>
        <begin position="64"/>
        <end position="83"/>
    </location>
</feature>
<accession>Q0G5S1</accession>
<feature type="chain" id="PRO_5004172255" evidence="2">
    <location>
        <begin position="23"/>
        <end position="248"/>
    </location>
</feature>
<keyword evidence="2" id="KW-0732">Signal</keyword>
<dbReference type="PANTHER" id="PTHR10900:SF77">
    <property type="entry name" value="FI19380P1"/>
    <property type="match status" value="1"/>
</dbReference>
<proteinExistence type="predicted"/>
<dbReference type="GO" id="GO:0005615">
    <property type="term" value="C:extracellular space"/>
    <property type="evidence" value="ECO:0007669"/>
    <property type="project" value="TreeGrafter"/>
</dbReference>
<dbReference type="InterPro" id="IPR000782">
    <property type="entry name" value="FAS1_domain"/>
</dbReference>
<dbReference type="AlphaFoldDB" id="Q0G5S1"/>
<dbReference type="FunFam" id="2.30.180.10:FF:000014">
    <property type="entry name" value="Stabilin 1"/>
    <property type="match status" value="1"/>
</dbReference>
<keyword evidence="5" id="KW-1185">Reference proteome</keyword>